<reference evidence="7 8" key="1">
    <citation type="submission" date="2021-01" db="EMBL/GenBank/DDBJ databases">
        <title>Genomic Encyclopedia of Type Strains, Phase IV (KMG-IV): sequencing the most valuable type-strain genomes for metagenomic binning, comparative biology and taxonomic classification.</title>
        <authorList>
            <person name="Goeker M."/>
        </authorList>
    </citation>
    <scope>NUCLEOTIDE SEQUENCE [LARGE SCALE GENOMIC DNA]</scope>
    <source>
        <strain evidence="7 8">DSM 25879</strain>
    </source>
</reference>
<dbReference type="Gene3D" id="3.40.50.720">
    <property type="entry name" value="NAD(P)-binding Rossmann-like Domain"/>
    <property type="match status" value="1"/>
</dbReference>
<sequence length="279" mass="29845">MKIAFIGAGSMAEAIIAGLVKQEICDRENIVVTNKQDKSRLEALATRYGVKTTEDKKWAVQDADVIFLAMKPKDARDGILSIQPFVSSDQLIVSVLAGISSDVIEQLFQQDLRVIRSMPNTSAAIALSATAIAKGKFASNEDLELVHAIFSAIGLCTIVEEDQLHAVTGVSGSGPAYIYYIAEAMEKAALAQGLDTEVAKKLVSQTLIGAAHMLQETNKGADVLRAEVTSPGGTTQRGISLLNDLKVSEAFETCIDGATKRSREMGEEIAERLKEGTSN</sequence>
<evidence type="ECO:0000259" key="6">
    <source>
        <dbReference type="Pfam" id="PF14748"/>
    </source>
</evidence>
<evidence type="ECO:0000313" key="7">
    <source>
        <dbReference type="EMBL" id="MBM7621072.1"/>
    </source>
</evidence>
<evidence type="ECO:0000256" key="4">
    <source>
        <dbReference type="RuleBase" id="RU003903"/>
    </source>
</evidence>
<keyword evidence="2 4" id="KW-0641">Proline biosynthesis</keyword>
<feature type="domain" description="Pyrroline-5-carboxylate reductase catalytic N-terminal" evidence="5">
    <location>
        <begin position="2"/>
        <end position="98"/>
    </location>
</feature>
<dbReference type="NCBIfam" id="TIGR00112">
    <property type="entry name" value="proC"/>
    <property type="match status" value="1"/>
</dbReference>
<dbReference type="PANTHER" id="PTHR11645:SF49">
    <property type="entry name" value="PYRROLINE-5-CARBOXYLATE REDUCTASE 1"/>
    <property type="match status" value="1"/>
</dbReference>
<keyword evidence="2 4" id="KW-0028">Amino-acid biosynthesis</keyword>
<feature type="domain" description="Pyrroline-5-carboxylate reductase dimerisation" evidence="6">
    <location>
        <begin position="161"/>
        <end position="265"/>
    </location>
</feature>
<evidence type="ECO:0000313" key="8">
    <source>
        <dbReference type="Proteomes" id="UP000737402"/>
    </source>
</evidence>
<keyword evidence="2 4" id="KW-0560">Oxidoreductase</keyword>
<comment type="catalytic activity">
    <reaction evidence="2">
        <text>L-proline + NAD(+) = (S)-1-pyrroline-5-carboxylate + NADH + 2 H(+)</text>
        <dbReference type="Rhea" id="RHEA:14105"/>
        <dbReference type="ChEBI" id="CHEBI:15378"/>
        <dbReference type="ChEBI" id="CHEBI:17388"/>
        <dbReference type="ChEBI" id="CHEBI:57540"/>
        <dbReference type="ChEBI" id="CHEBI:57945"/>
        <dbReference type="ChEBI" id="CHEBI:60039"/>
        <dbReference type="EC" id="1.5.1.2"/>
    </reaction>
</comment>
<dbReference type="EMBL" id="JAFBED010000006">
    <property type="protein sequence ID" value="MBM7621072.1"/>
    <property type="molecule type" value="Genomic_DNA"/>
</dbReference>
<comment type="catalytic activity">
    <reaction evidence="2 4">
        <text>L-proline + NADP(+) = (S)-1-pyrroline-5-carboxylate + NADPH + 2 H(+)</text>
        <dbReference type="Rhea" id="RHEA:14109"/>
        <dbReference type="ChEBI" id="CHEBI:15378"/>
        <dbReference type="ChEBI" id="CHEBI:17388"/>
        <dbReference type="ChEBI" id="CHEBI:57783"/>
        <dbReference type="ChEBI" id="CHEBI:58349"/>
        <dbReference type="ChEBI" id="CHEBI:60039"/>
        <dbReference type="EC" id="1.5.1.2"/>
    </reaction>
</comment>
<comment type="subcellular location">
    <subcellularLocation>
        <location evidence="2">Cytoplasm</location>
    </subcellularLocation>
</comment>
<dbReference type="Pfam" id="PF14748">
    <property type="entry name" value="P5CR_dimer"/>
    <property type="match status" value="1"/>
</dbReference>
<dbReference type="RefSeq" id="WP_204417668.1">
    <property type="nucleotide sequence ID" value="NZ_JAFBED010000006.1"/>
</dbReference>
<dbReference type="Pfam" id="PF03807">
    <property type="entry name" value="F420_oxidored"/>
    <property type="match status" value="1"/>
</dbReference>
<dbReference type="InterPro" id="IPR028939">
    <property type="entry name" value="P5C_Rdtase_cat_N"/>
</dbReference>
<dbReference type="InterPro" id="IPR053790">
    <property type="entry name" value="P5CR-like_CS"/>
</dbReference>
<accession>A0ABS2P288</accession>
<dbReference type="GO" id="GO:0004735">
    <property type="term" value="F:pyrroline-5-carboxylate reductase activity"/>
    <property type="evidence" value="ECO:0007669"/>
    <property type="project" value="UniProtKB-EC"/>
</dbReference>
<dbReference type="Gene3D" id="1.10.3730.10">
    <property type="entry name" value="ProC C-terminal domain-like"/>
    <property type="match status" value="1"/>
</dbReference>
<organism evidence="7 8">
    <name type="scientific">Sutcliffiella tianshenii</name>
    <dbReference type="NCBI Taxonomy" id="1463404"/>
    <lineage>
        <taxon>Bacteria</taxon>
        <taxon>Bacillati</taxon>
        <taxon>Bacillota</taxon>
        <taxon>Bacilli</taxon>
        <taxon>Bacillales</taxon>
        <taxon>Bacillaceae</taxon>
        <taxon>Sutcliffiella</taxon>
    </lineage>
</organism>
<comment type="pathway">
    <text evidence="2 4">Amino-acid biosynthesis; L-proline biosynthesis; L-proline from L-glutamate 5-semialdehyde: step 1/1.</text>
</comment>
<dbReference type="PIRSF" id="PIRSF000193">
    <property type="entry name" value="Pyrrol-5-carb_rd"/>
    <property type="match status" value="1"/>
</dbReference>
<protein>
    <recommendedName>
        <fullName evidence="2 3">Pyrroline-5-carboxylate reductase</fullName>
        <shortName evidence="2">P5C reductase</shortName>
        <shortName evidence="2">P5CR</shortName>
        <ecNumber evidence="2 3">1.5.1.2</ecNumber>
    </recommendedName>
    <alternativeName>
        <fullName evidence="2">PCA reductase</fullName>
    </alternativeName>
</protein>
<evidence type="ECO:0000256" key="1">
    <source>
        <dbReference type="ARBA" id="ARBA00005525"/>
    </source>
</evidence>
<dbReference type="InterPro" id="IPR029036">
    <property type="entry name" value="P5CR_dimer"/>
</dbReference>
<comment type="similarity">
    <text evidence="1 2 4">Belongs to the pyrroline-5-carboxylate reductase family.</text>
</comment>
<keyword evidence="2" id="KW-0963">Cytoplasm</keyword>
<evidence type="ECO:0000256" key="2">
    <source>
        <dbReference type="HAMAP-Rule" id="MF_01925"/>
    </source>
</evidence>
<dbReference type="SUPFAM" id="SSF48179">
    <property type="entry name" value="6-phosphogluconate dehydrogenase C-terminal domain-like"/>
    <property type="match status" value="1"/>
</dbReference>
<comment type="function">
    <text evidence="2">Catalyzes the reduction of 1-pyrroline-5-carboxylate (PCA) to L-proline.</text>
</comment>
<evidence type="ECO:0000256" key="3">
    <source>
        <dbReference type="NCBIfam" id="TIGR00112"/>
    </source>
</evidence>
<dbReference type="Proteomes" id="UP000737402">
    <property type="component" value="Unassembled WGS sequence"/>
</dbReference>
<dbReference type="HAMAP" id="MF_01925">
    <property type="entry name" value="P5C_reductase"/>
    <property type="match status" value="1"/>
</dbReference>
<dbReference type="InterPro" id="IPR000304">
    <property type="entry name" value="Pyrroline-COOH_reductase"/>
</dbReference>
<evidence type="ECO:0000259" key="5">
    <source>
        <dbReference type="Pfam" id="PF03807"/>
    </source>
</evidence>
<proteinExistence type="inferred from homology"/>
<keyword evidence="8" id="KW-1185">Reference proteome</keyword>
<dbReference type="PROSITE" id="PS00521">
    <property type="entry name" value="P5CR"/>
    <property type="match status" value="1"/>
</dbReference>
<keyword evidence="2 4" id="KW-0521">NADP</keyword>
<gene>
    <name evidence="2" type="primary">proC</name>
    <name evidence="7" type="ORF">JOC95_002945</name>
</gene>
<name>A0ABS2P288_9BACI</name>
<dbReference type="InterPro" id="IPR008927">
    <property type="entry name" value="6-PGluconate_DH-like_C_sf"/>
</dbReference>
<comment type="caution">
    <text evidence="7">The sequence shown here is derived from an EMBL/GenBank/DDBJ whole genome shotgun (WGS) entry which is preliminary data.</text>
</comment>
<dbReference type="SUPFAM" id="SSF51735">
    <property type="entry name" value="NAD(P)-binding Rossmann-fold domains"/>
    <property type="match status" value="1"/>
</dbReference>
<dbReference type="PANTHER" id="PTHR11645">
    <property type="entry name" value="PYRROLINE-5-CARBOXYLATE REDUCTASE"/>
    <property type="match status" value="1"/>
</dbReference>
<dbReference type="EC" id="1.5.1.2" evidence="2 3"/>
<dbReference type="InterPro" id="IPR036291">
    <property type="entry name" value="NAD(P)-bd_dom_sf"/>
</dbReference>